<gene>
    <name evidence="1" type="ORF">C4B59_13585</name>
</gene>
<evidence type="ECO:0000313" key="2">
    <source>
        <dbReference type="Proteomes" id="UP000248329"/>
    </source>
</evidence>
<comment type="caution">
    <text evidence="1">The sequence shown here is derived from an EMBL/GenBank/DDBJ whole genome shotgun (WGS) entry which is preliminary data.</text>
</comment>
<proteinExistence type="predicted"/>
<dbReference type="Proteomes" id="UP000248329">
    <property type="component" value="Unassembled WGS sequence"/>
</dbReference>
<evidence type="ECO:0000313" key="1">
    <source>
        <dbReference type="EMBL" id="PXF58265.1"/>
    </source>
</evidence>
<sequence length="231" mass="25074">MIRITICTALVLILVLITGTCIDGDETGQNTRQEDEIMLPEPRTTGEISIEEAMRNRRSVRQYTEEAITLNNLSQLLWAAQGITSEEGFRTTPSAGALYPLEVYVVAGDVDGLSDGVYRYRAEGHTLQRIRDGDLRGNLSECALKQTQVTDAAANIVFAAVFNRTTAKYGERGAQYVHIEAGHAAQNVYLQAEALGIGVCAVGAFYGQEVSELLALSGDETPIYILTVGKV</sequence>
<organism evidence="1 2">
    <name type="scientific">Candidatus Methanogaster sp</name>
    <dbReference type="NCBI Taxonomy" id="3386292"/>
    <lineage>
        <taxon>Archaea</taxon>
        <taxon>Methanobacteriati</taxon>
        <taxon>Methanobacteriota</taxon>
        <taxon>Stenosarchaea group</taxon>
        <taxon>Methanomicrobia</taxon>
        <taxon>Methanosarcinales</taxon>
        <taxon>ANME-2 cluster</taxon>
        <taxon>Candidatus Methanogasteraceae</taxon>
        <taxon>Candidatus Methanogaster</taxon>
    </lineage>
</organism>
<protein>
    <submittedName>
        <fullName evidence="1">Nitroreductase</fullName>
    </submittedName>
</protein>
<name>A0AC61KZM8_9EURY</name>
<reference evidence="1" key="1">
    <citation type="submission" date="2018-01" db="EMBL/GenBank/DDBJ databases">
        <authorList>
            <person name="Krukenberg V."/>
        </authorList>
    </citation>
    <scope>NUCLEOTIDE SEQUENCE</scope>
    <source>
        <strain evidence="1">E20ANME2</strain>
    </source>
</reference>
<dbReference type="EMBL" id="PQXF01000039">
    <property type="protein sequence ID" value="PXF58265.1"/>
    <property type="molecule type" value="Genomic_DNA"/>
</dbReference>
<accession>A0AC61KZM8</accession>